<organism evidence="3 4">
    <name type="scientific">Stutzerimonas nitrititolerans</name>
    <dbReference type="NCBI Taxonomy" id="2482751"/>
    <lineage>
        <taxon>Bacteria</taxon>
        <taxon>Pseudomonadati</taxon>
        <taxon>Pseudomonadota</taxon>
        <taxon>Gammaproteobacteria</taxon>
        <taxon>Pseudomonadales</taxon>
        <taxon>Pseudomonadaceae</taxon>
        <taxon>Stutzerimonas</taxon>
    </lineage>
</organism>
<evidence type="ECO:0000259" key="2">
    <source>
        <dbReference type="Pfam" id="PF01266"/>
    </source>
</evidence>
<dbReference type="PANTHER" id="PTHR13847">
    <property type="entry name" value="SARCOSINE DEHYDROGENASE-RELATED"/>
    <property type="match status" value="1"/>
</dbReference>
<keyword evidence="4" id="KW-1185">Reference proteome</keyword>
<dbReference type="Gene3D" id="3.30.9.10">
    <property type="entry name" value="D-Amino Acid Oxidase, subunit A, domain 2"/>
    <property type="match status" value="1"/>
</dbReference>
<dbReference type="PANTHER" id="PTHR13847:SF275">
    <property type="entry name" value="GAMMA-GLUTAMYLPUTRESCINE OXIDOREDUCTASE"/>
    <property type="match status" value="1"/>
</dbReference>
<proteinExistence type="predicted"/>
<dbReference type="Proteomes" id="UP000269134">
    <property type="component" value="Unassembled WGS sequence"/>
</dbReference>
<dbReference type="SUPFAM" id="SSF51905">
    <property type="entry name" value="FAD/NAD(P)-binding domain"/>
    <property type="match status" value="1"/>
</dbReference>
<dbReference type="Gene3D" id="3.50.50.60">
    <property type="entry name" value="FAD/NAD(P)-binding domain"/>
    <property type="match status" value="1"/>
</dbReference>
<protein>
    <submittedName>
        <fullName evidence="3">FAD-dependent oxidoreductase</fullName>
    </submittedName>
</protein>
<gene>
    <name evidence="3" type="ORF">EA795_13190</name>
</gene>
<feature type="domain" description="FAD dependent oxidoreductase" evidence="2">
    <location>
        <begin position="98"/>
        <end position="448"/>
    </location>
</feature>
<keyword evidence="1" id="KW-0560">Oxidoreductase</keyword>
<dbReference type="EMBL" id="RFFL01000009">
    <property type="protein sequence ID" value="RMI00470.1"/>
    <property type="molecule type" value="Genomic_DNA"/>
</dbReference>
<dbReference type="InterPro" id="IPR006076">
    <property type="entry name" value="FAD-dep_OxRdtase"/>
</dbReference>
<name>A0ABX9V3U6_9GAMM</name>
<dbReference type="InterPro" id="IPR036188">
    <property type="entry name" value="FAD/NAD-bd_sf"/>
</dbReference>
<sequence>MSRWCSNQLSYVPPMDAHSKDAPRGVKLFFANSLIFVIFEKAASCAPGEPIRRRVASTSNINNGALEMPNTPYPSSYYAATANPAPARPALEEAKQADVCVIGAGYTGLSTALFLLEHGFSVVVLEAARVGFGASGRNGGQIVNSYSRDLDTIERSVGVEQARLIGAMAFEGGRVIRERVARYRIDCDLKDGGVFAAFNAKQMQHLESQKALWARYGHHELELLDEQGIRQVVACDRYIGGMLDRTGGHIHPLNLALGEAAAVESLGGVIHEQSPATRIERGANPVVHTASGSVTAQYVVVAGNAYLGNLVPELAAKSMPCGTQVITTEPLGEELASQLLPQDYCVEDCNYLLDYYRLSADKRLIYGGGVVYGARDPADIEAIIRPKMLKTFPQLKDVKIDYAWTGNFLMTLSRLPQVGRIGDNIYYSQGCSGHGVTYTHVAGKVLAEALRGQAERFDAFASLPHYPFPGGQTLRVPLSALGAMYYSLRDRLGF</sequence>
<comment type="caution">
    <text evidence="3">The sequence shown here is derived from an EMBL/GenBank/DDBJ whole genome shotgun (WGS) entry which is preliminary data.</text>
</comment>
<evidence type="ECO:0000256" key="1">
    <source>
        <dbReference type="ARBA" id="ARBA00023002"/>
    </source>
</evidence>
<evidence type="ECO:0000313" key="3">
    <source>
        <dbReference type="EMBL" id="RMI00470.1"/>
    </source>
</evidence>
<evidence type="ECO:0000313" key="4">
    <source>
        <dbReference type="Proteomes" id="UP000269134"/>
    </source>
</evidence>
<accession>A0ABX9V3U6</accession>
<reference evidence="3 4" key="1">
    <citation type="submission" date="2018-10" db="EMBL/GenBank/DDBJ databases">
        <title>Pseudomonas sp. GL14 genome.</title>
        <authorList>
            <person name="Peng J."/>
            <person name="Liu Z.-P."/>
        </authorList>
    </citation>
    <scope>NUCLEOTIDE SEQUENCE [LARGE SCALE GENOMIC DNA]</scope>
    <source>
        <strain evidence="3 4">GL14</strain>
    </source>
</reference>
<dbReference type="Pfam" id="PF01266">
    <property type="entry name" value="DAO"/>
    <property type="match status" value="1"/>
</dbReference>